<reference evidence="7" key="1">
    <citation type="submission" date="2025-08" db="UniProtKB">
        <authorList>
            <consortium name="RefSeq"/>
        </authorList>
    </citation>
    <scope>IDENTIFICATION</scope>
    <source>
        <tissue evidence="7">Gonads</tissue>
    </source>
</reference>
<dbReference type="ESTHER" id="linun-a0a1s3kgj8">
    <property type="family name" value="Carb_B_Brachiopoda"/>
</dbReference>
<dbReference type="InterPro" id="IPR029058">
    <property type="entry name" value="AB_hydrolase_fold"/>
</dbReference>
<keyword evidence="6" id="KW-1185">Reference proteome</keyword>
<keyword evidence="3" id="KW-1133">Transmembrane helix</keyword>
<evidence type="ECO:0000256" key="4">
    <source>
        <dbReference type="SAM" id="SignalP"/>
    </source>
</evidence>
<evidence type="ECO:0000256" key="3">
    <source>
        <dbReference type="SAM" id="Phobius"/>
    </source>
</evidence>
<dbReference type="InterPro" id="IPR019819">
    <property type="entry name" value="Carboxylesterase_B_CS"/>
</dbReference>
<keyword evidence="2 4" id="KW-0732">Signal</keyword>
<dbReference type="PANTHER" id="PTHR43903">
    <property type="entry name" value="NEUROLIGIN"/>
    <property type="match status" value="1"/>
</dbReference>
<evidence type="ECO:0000259" key="5">
    <source>
        <dbReference type="Pfam" id="PF00135"/>
    </source>
</evidence>
<protein>
    <submittedName>
        <fullName evidence="7">Cocaine esterase isoform X1</fullName>
    </submittedName>
</protein>
<dbReference type="Proteomes" id="UP000085678">
    <property type="component" value="Unplaced"/>
</dbReference>
<feature type="transmembrane region" description="Helical" evidence="3">
    <location>
        <begin position="596"/>
        <end position="618"/>
    </location>
</feature>
<sequence>MALLISLLLLNAYQVPVMGEALMLVKTKYGDIEGQVITSPRGDLVRFLGIPYAKPPIGELRFAAPVRMDPWDGVLSASEFGDMCVQDLEVRDRIFPKKYIEKRFPRNTMSEDCLTLNIYVPGITIRKGPSEDLLPVMVYIHGGAWEWGSGMNFDGSILAVYQQVIVVTFNYRLSLFGLFSTGDEEAPGNYFLLDQLEALRWVRENIGAFGGNASLITLFGNSVGGVSTSLFLVSGTARGLFQRAIVQSGVLPPITAAFTFTRKQTDVSAGHSTAMAARIGCHGPSTAKYLSCLRSKTSEQLLNAFYDYKEHYGVNGHFFQPLAPVQDGIFIKDSYKELNISADVPIMLGVLNDEYAFVLALEKQLFHLDHKLVDTYLDRLSESNPLLREIVKFEYLGAEAKTTNVTQKWRGVLTALTDQGFVISCLQAASQYARFTDVFLYFLSHKSGFTHWPSYTNAVHMDELYYVFGDVFDETLFDTPPSEDEKQLSLAIMTAWGNFAKTGNPNPINMTSSVGHMTPRGNGFPIWRRYSKEAHYMDFDLTPSLATSRRNLKARQLYFWTKFIHNFLRDMKFYTPRHFFETKMDNCQGDSMVPAWSVPGALCAVFFVLFVIVLVLYLRSRRHPTLHTAVNNTETT</sequence>
<gene>
    <name evidence="7" type="primary">LOC106181676</name>
</gene>
<evidence type="ECO:0000256" key="1">
    <source>
        <dbReference type="ARBA" id="ARBA00005964"/>
    </source>
</evidence>
<feature type="signal peptide" evidence="4">
    <location>
        <begin position="1"/>
        <end position="19"/>
    </location>
</feature>
<dbReference type="OrthoDB" id="3200163at2759"/>
<dbReference type="InParanoid" id="A0A1S3KG19"/>
<dbReference type="KEGG" id="lak:106181676"/>
<dbReference type="STRING" id="7574.A0A1S3KG19"/>
<keyword evidence="3" id="KW-0472">Membrane</keyword>
<evidence type="ECO:0000313" key="7">
    <source>
        <dbReference type="RefSeq" id="XP_013421578.1"/>
    </source>
</evidence>
<evidence type="ECO:0000313" key="6">
    <source>
        <dbReference type="Proteomes" id="UP000085678"/>
    </source>
</evidence>
<dbReference type="PROSITE" id="PS00941">
    <property type="entry name" value="CARBOXYLESTERASE_B_2"/>
    <property type="match status" value="1"/>
</dbReference>
<dbReference type="AlphaFoldDB" id="A0A1S3KG19"/>
<keyword evidence="3" id="KW-0812">Transmembrane</keyword>
<dbReference type="Gene3D" id="3.40.50.1820">
    <property type="entry name" value="alpha/beta hydrolase"/>
    <property type="match status" value="1"/>
</dbReference>
<dbReference type="SUPFAM" id="SSF53474">
    <property type="entry name" value="alpha/beta-Hydrolases"/>
    <property type="match status" value="1"/>
</dbReference>
<comment type="similarity">
    <text evidence="1">Belongs to the type-B carboxylesterase/lipase family.</text>
</comment>
<dbReference type="GeneID" id="106181676"/>
<proteinExistence type="inferred from homology"/>
<dbReference type="InterPro" id="IPR002018">
    <property type="entry name" value="CarbesteraseB"/>
</dbReference>
<dbReference type="InterPro" id="IPR051093">
    <property type="entry name" value="Neuroligin/BSAL"/>
</dbReference>
<feature type="domain" description="Carboxylesterase type B" evidence="5">
    <location>
        <begin position="24"/>
        <end position="560"/>
    </location>
</feature>
<name>A0A1S3KG19_LINAN</name>
<dbReference type="Pfam" id="PF00135">
    <property type="entry name" value="COesterase"/>
    <property type="match status" value="1"/>
</dbReference>
<feature type="chain" id="PRO_5010335510" evidence="4">
    <location>
        <begin position="20"/>
        <end position="636"/>
    </location>
</feature>
<organism evidence="6 7">
    <name type="scientific">Lingula anatina</name>
    <name type="common">Brachiopod</name>
    <name type="synonym">Lingula unguis</name>
    <dbReference type="NCBI Taxonomy" id="7574"/>
    <lineage>
        <taxon>Eukaryota</taxon>
        <taxon>Metazoa</taxon>
        <taxon>Spiralia</taxon>
        <taxon>Lophotrochozoa</taxon>
        <taxon>Brachiopoda</taxon>
        <taxon>Linguliformea</taxon>
        <taxon>Lingulata</taxon>
        <taxon>Lingulida</taxon>
        <taxon>Linguloidea</taxon>
        <taxon>Lingulidae</taxon>
        <taxon>Lingula</taxon>
    </lineage>
</organism>
<accession>A0A1S3KG19</accession>
<dbReference type="RefSeq" id="XP_013421578.1">
    <property type="nucleotide sequence ID" value="XM_013566124.1"/>
</dbReference>
<evidence type="ECO:0000256" key="2">
    <source>
        <dbReference type="ARBA" id="ARBA00022729"/>
    </source>
</evidence>